<dbReference type="GO" id="GO:0031419">
    <property type="term" value="F:cobalamin binding"/>
    <property type="evidence" value="ECO:0007669"/>
    <property type="project" value="InterPro"/>
</dbReference>
<evidence type="ECO:0000313" key="6">
    <source>
        <dbReference type="EMBL" id="SHI92377.1"/>
    </source>
</evidence>
<evidence type="ECO:0000259" key="4">
    <source>
        <dbReference type="PROSITE" id="PS51332"/>
    </source>
</evidence>
<dbReference type="InterPro" id="IPR036594">
    <property type="entry name" value="Meth_synthase_dom"/>
</dbReference>
<dbReference type="InterPro" id="IPR050554">
    <property type="entry name" value="Met_Synthase/Corrinoid"/>
</dbReference>
<dbReference type="PROSITE" id="PS51332">
    <property type="entry name" value="B12_BINDING"/>
    <property type="match status" value="1"/>
</dbReference>
<proteinExistence type="inferred from homology"/>
<dbReference type="Gene3D" id="1.10.1240.10">
    <property type="entry name" value="Methionine synthase domain"/>
    <property type="match status" value="1"/>
</dbReference>
<accession>A0A1M6F3T8</accession>
<dbReference type="Pfam" id="PF02607">
    <property type="entry name" value="B12-binding_2"/>
    <property type="match status" value="1"/>
</dbReference>
<dbReference type="Gene3D" id="3.40.50.280">
    <property type="entry name" value="Cobalamin-binding domain"/>
    <property type="match status" value="1"/>
</dbReference>
<feature type="domain" description="B12-binding N-terminal" evidence="5">
    <location>
        <begin position="1"/>
        <end position="91"/>
    </location>
</feature>
<evidence type="ECO:0000313" key="7">
    <source>
        <dbReference type="Proteomes" id="UP000184052"/>
    </source>
</evidence>
<evidence type="ECO:0000256" key="1">
    <source>
        <dbReference type="ARBA" id="ARBA00010854"/>
    </source>
</evidence>
<dbReference type="Pfam" id="PF02310">
    <property type="entry name" value="B12-binding"/>
    <property type="match status" value="1"/>
</dbReference>
<dbReference type="RefSeq" id="WP_073048815.1">
    <property type="nucleotide sequence ID" value="NZ_FQZL01000008.1"/>
</dbReference>
<organism evidence="6 7">
    <name type="scientific">Dethiosulfatibacter aminovorans DSM 17477</name>
    <dbReference type="NCBI Taxonomy" id="1121476"/>
    <lineage>
        <taxon>Bacteria</taxon>
        <taxon>Bacillati</taxon>
        <taxon>Bacillota</taxon>
        <taxon>Tissierellia</taxon>
        <taxon>Dethiosulfatibacter</taxon>
    </lineage>
</organism>
<gene>
    <name evidence="6" type="ORF">SAMN02745751_01344</name>
</gene>
<keyword evidence="7" id="KW-1185">Reference proteome</keyword>
<dbReference type="PROSITE" id="PS51337">
    <property type="entry name" value="B12_BINDING_NTER"/>
    <property type="match status" value="1"/>
</dbReference>
<dbReference type="SUPFAM" id="SSF47644">
    <property type="entry name" value="Methionine synthase domain"/>
    <property type="match status" value="1"/>
</dbReference>
<dbReference type="STRING" id="1121476.SAMN02745751_01344"/>
<dbReference type="AlphaFoldDB" id="A0A1M6F3T8"/>
<dbReference type="Proteomes" id="UP000184052">
    <property type="component" value="Unassembled WGS sequence"/>
</dbReference>
<dbReference type="GO" id="GO:0046872">
    <property type="term" value="F:metal ion binding"/>
    <property type="evidence" value="ECO:0007669"/>
    <property type="project" value="UniProtKB-KW"/>
</dbReference>
<feature type="domain" description="B12-binding" evidence="4">
    <location>
        <begin position="91"/>
        <end position="222"/>
    </location>
</feature>
<reference evidence="6 7" key="1">
    <citation type="submission" date="2016-11" db="EMBL/GenBank/DDBJ databases">
        <authorList>
            <person name="Jaros S."/>
            <person name="Januszkiewicz K."/>
            <person name="Wedrychowicz H."/>
        </authorList>
    </citation>
    <scope>NUCLEOTIDE SEQUENCE [LARGE SCALE GENOMIC DNA]</scope>
    <source>
        <strain evidence="6 7">DSM 17477</strain>
    </source>
</reference>
<comment type="similarity">
    <text evidence="1">Belongs to the methylamine corrinoid protein family.</text>
</comment>
<evidence type="ECO:0000256" key="2">
    <source>
        <dbReference type="ARBA" id="ARBA00022723"/>
    </source>
</evidence>
<dbReference type="InterPro" id="IPR003759">
    <property type="entry name" value="Cbl-bd_cap"/>
</dbReference>
<dbReference type="GO" id="GO:0008705">
    <property type="term" value="F:methionine synthase activity"/>
    <property type="evidence" value="ECO:0007669"/>
    <property type="project" value="TreeGrafter"/>
</dbReference>
<dbReference type="GO" id="GO:0046653">
    <property type="term" value="P:tetrahydrofolate metabolic process"/>
    <property type="evidence" value="ECO:0007669"/>
    <property type="project" value="TreeGrafter"/>
</dbReference>
<dbReference type="GO" id="GO:0050667">
    <property type="term" value="P:homocysteine metabolic process"/>
    <property type="evidence" value="ECO:0007669"/>
    <property type="project" value="TreeGrafter"/>
</dbReference>
<evidence type="ECO:0000259" key="5">
    <source>
        <dbReference type="PROSITE" id="PS51337"/>
    </source>
</evidence>
<dbReference type="GO" id="GO:0005829">
    <property type="term" value="C:cytosol"/>
    <property type="evidence" value="ECO:0007669"/>
    <property type="project" value="TreeGrafter"/>
</dbReference>
<evidence type="ECO:0000256" key="3">
    <source>
        <dbReference type="ARBA" id="ARBA00023285"/>
    </source>
</evidence>
<dbReference type="PANTHER" id="PTHR45833:SF1">
    <property type="entry name" value="METHIONINE SYNTHASE"/>
    <property type="match status" value="1"/>
</dbReference>
<name>A0A1M6F3T8_9FIRM</name>
<dbReference type="PANTHER" id="PTHR45833">
    <property type="entry name" value="METHIONINE SYNTHASE"/>
    <property type="match status" value="1"/>
</dbReference>
<protein>
    <submittedName>
        <fullName evidence="6">Trimethylamine corrinoid protein</fullName>
    </submittedName>
</protein>
<keyword evidence="3" id="KW-0170">Cobalt</keyword>
<dbReference type="InterPro" id="IPR036724">
    <property type="entry name" value="Cobalamin-bd_sf"/>
</dbReference>
<keyword evidence="2" id="KW-0479">Metal-binding</keyword>
<dbReference type="SUPFAM" id="SSF52242">
    <property type="entry name" value="Cobalamin (vitamin B12)-binding domain"/>
    <property type="match status" value="1"/>
</dbReference>
<dbReference type="EMBL" id="FQZL01000008">
    <property type="protein sequence ID" value="SHI92377.1"/>
    <property type="molecule type" value="Genomic_DNA"/>
</dbReference>
<dbReference type="FunFam" id="3.40.50.280:FF:000003">
    <property type="entry name" value="Dimethylamine methyltransferase corrinoid protein"/>
    <property type="match status" value="1"/>
</dbReference>
<dbReference type="InterPro" id="IPR006158">
    <property type="entry name" value="Cobalamin-bd"/>
</dbReference>
<dbReference type="SMART" id="SM01018">
    <property type="entry name" value="B12-binding_2"/>
    <property type="match status" value="1"/>
</dbReference>
<dbReference type="OrthoDB" id="9803687at2"/>
<sequence>MNKENIFSMASESVINSDDKLALEALEMAKSKNIDLMELLSGGFSAGIREMGEKYASGEVFVPELLMAARIMKIITAEIEELMETSDMPKKAKLVIGTVKGDVHDIGKGIVCSIVKSNGIEVYDLGREVPPQTFIDKAEEVGADFIGSSALLTTTMVNQKEIERLLVEQGLKDKYKTLVGGAPATKRWAEKIGAYAYCEDASDTVETILKWVNEREALKEMV</sequence>